<sequence>MTHDTEAPNLAVARAALRLATSASRGDEARIKEDLLRKGIRGVAVDFGGPYTESIGSMVQRAIVAARREGVIAPIHPHEGAVAGAAREALAQLAGRALGFNVGGKVAIARFGEHLACAVFVGVGLVHLDDVAVGLAHRAVPDVDGAGGDSAPARG</sequence>
<protein>
    <submittedName>
        <fullName evidence="1">HutP family protein</fullName>
    </submittedName>
</protein>
<keyword evidence="2" id="KW-1185">Reference proteome</keyword>
<dbReference type="InterPro" id="IPR015111">
    <property type="entry name" value="Regulatory_HutP"/>
</dbReference>
<reference evidence="1 2" key="1">
    <citation type="submission" date="2023-08" db="EMBL/GenBank/DDBJ databases">
        <title>Genome sequence of Thermaerobacter compostii strain Ins1, a spore-forming filamentous bacterium isolated from a deep geothermal reservoir.</title>
        <authorList>
            <person name="Bregnard D."/>
            <person name="Gonzalez D."/>
            <person name="Junier P."/>
        </authorList>
    </citation>
    <scope>NUCLEOTIDE SEQUENCE [LARGE SCALE GENOMIC DNA]</scope>
    <source>
        <strain evidence="1 2">Ins1</strain>
    </source>
</reference>
<organism evidence="1 2">
    <name type="scientific">Thermaerobacter composti</name>
    <dbReference type="NCBI Taxonomy" id="554949"/>
    <lineage>
        <taxon>Bacteria</taxon>
        <taxon>Bacillati</taxon>
        <taxon>Bacillota</taxon>
        <taxon>Clostridia</taxon>
        <taxon>Eubacteriales</taxon>
        <taxon>Clostridiales Family XVII. Incertae Sedis</taxon>
        <taxon>Thermaerobacter</taxon>
    </lineage>
</organism>
<dbReference type="CDD" id="cd11640">
    <property type="entry name" value="HutP"/>
    <property type="match status" value="1"/>
</dbReference>
<evidence type="ECO:0000313" key="2">
    <source>
        <dbReference type="Proteomes" id="UP001304683"/>
    </source>
</evidence>
<gene>
    <name evidence="1" type="ORF">Q5761_00970</name>
</gene>
<dbReference type="EMBL" id="CP132508">
    <property type="protein sequence ID" value="WPD19275.1"/>
    <property type="molecule type" value="Genomic_DNA"/>
</dbReference>
<accession>A0ABZ0QP62</accession>
<proteinExistence type="predicted"/>
<evidence type="ECO:0000313" key="1">
    <source>
        <dbReference type="EMBL" id="WPD19275.1"/>
    </source>
</evidence>
<dbReference type="Proteomes" id="UP001304683">
    <property type="component" value="Chromosome"/>
</dbReference>
<name>A0ABZ0QP62_9FIRM</name>
<dbReference type="RefSeq" id="WP_135224759.1">
    <property type="nucleotide sequence ID" value="NZ_CP132508.1"/>
</dbReference>
<dbReference type="Pfam" id="PF09021">
    <property type="entry name" value="HutP"/>
    <property type="match status" value="1"/>
</dbReference>